<keyword evidence="5" id="KW-1185">Reference proteome</keyword>
<name>A0A4Q2DAC8_9AGAR</name>
<evidence type="ECO:0000259" key="3">
    <source>
        <dbReference type="PROSITE" id="PS51253"/>
    </source>
</evidence>
<sequence>MTSKLLKGLEKGLKFLKNRIKSRKDAITAKLARKEKVSSDDEAWLDNEGNTVDEERVVDALKRANTPDRVLDEMNAADKEVVKKLRELGGDVPKVVGNRRKRGNYGKVLPVKPKAPAVDSDAEVDGPPLEPDGKMQNATLQQRITILNWYHANGKNQSATERHFQRVPKYRNIRFNQPLLSKWLKNEEKWRQEYENSTQHERSSKRAKQTEHPDVTEMMDLWVTKACNEGVQLTGEILREKWRDFEKLAGIPEDERLKLSNGWLDSLKKRLGLKKWKRHGESGSANPEVVAKERERVRQLLRESGYAWRDIFNMDETGLFYAMVPDTGISNAQRGGLKGKKVRLTYVFTVNADGTEKHRPLIIGKAKQPRAFRKKTAAQLGFLYRNNAKAWMTSEIYQKWLRDWDAELRQANRKVLLLQDNFSGHIPPSDLRNIRVENFEANLTSHVQPLDQGIIRCFKAHYRAVYIRRAVDRYDEGVTPTNIYDIDQLQAMRLADAAWKEVDATSIKNCWKKAGILPDTHSTPFQPTVPISALISSNTVIEGVVHAEKELNDALDQLQSTGVLHQKNRMNIEFLLNSPEENINIDLATDQDIFDAVMEAREAQEHLDINGGDDDEEPISTRPSPSDVRKAVTTITDFLIESDDPYARKLEGLLQGLRRDLQLTETRSLKATRVTDYFSRI</sequence>
<dbReference type="Proteomes" id="UP000290288">
    <property type="component" value="Unassembled WGS sequence"/>
</dbReference>
<comment type="caution">
    <text evidence="4">The sequence shown here is derived from an EMBL/GenBank/DDBJ whole genome shotgun (WGS) entry which is preliminary data.</text>
</comment>
<feature type="region of interest" description="Disordered" evidence="2">
    <location>
        <begin position="608"/>
        <end position="627"/>
    </location>
</feature>
<dbReference type="OrthoDB" id="162969at2759"/>
<evidence type="ECO:0000313" key="4">
    <source>
        <dbReference type="EMBL" id="RXW16593.1"/>
    </source>
</evidence>
<evidence type="ECO:0000313" key="5">
    <source>
        <dbReference type="Proteomes" id="UP000290288"/>
    </source>
</evidence>
<dbReference type="AlphaFoldDB" id="A0A4Q2DAC8"/>
<dbReference type="STRING" id="2316362.A0A4Q2DAC8"/>
<dbReference type="InterPro" id="IPR050863">
    <property type="entry name" value="CenT-Element_Derived"/>
</dbReference>
<reference evidence="4 5" key="1">
    <citation type="submission" date="2019-01" db="EMBL/GenBank/DDBJ databases">
        <title>Draft genome sequence of Psathyrella aberdarensis IHI B618.</title>
        <authorList>
            <person name="Buettner E."/>
            <person name="Kellner H."/>
        </authorList>
    </citation>
    <scope>NUCLEOTIDE SEQUENCE [LARGE SCALE GENOMIC DNA]</scope>
    <source>
        <strain evidence="4 5">IHI B618</strain>
    </source>
</reference>
<feature type="domain" description="HTH CENPB-type" evidence="3">
    <location>
        <begin position="203"/>
        <end position="277"/>
    </location>
</feature>
<protein>
    <recommendedName>
        <fullName evidence="3">HTH CENPB-type domain-containing protein</fullName>
    </recommendedName>
</protein>
<proteinExistence type="predicted"/>
<dbReference type="Gene3D" id="1.10.10.60">
    <property type="entry name" value="Homeodomain-like"/>
    <property type="match status" value="1"/>
</dbReference>
<evidence type="ECO:0000256" key="1">
    <source>
        <dbReference type="ARBA" id="ARBA00023125"/>
    </source>
</evidence>
<dbReference type="Pfam" id="PF03221">
    <property type="entry name" value="HTH_Tnp_Tc5"/>
    <property type="match status" value="1"/>
</dbReference>
<dbReference type="PROSITE" id="PS51253">
    <property type="entry name" value="HTH_CENPB"/>
    <property type="match status" value="1"/>
</dbReference>
<dbReference type="InterPro" id="IPR009057">
    <property type="entry name" value="Homeodomain-like_sf"/>
</dbReference>
<gene>
    <name evidence="4" type="ORF">EST38_g9270</name>
</gene>
<dbReference type="PANTHER" id="PTHR19303">
    <property type="entry name" value="TRANSPOSON"/>
    <property type="match status" value="1"/>
</dbReference>
<accession>A0A4Q2DAC8</accession>
<feature type="region of interest" description="Disordered" evidence="2">
    <location>
        <begin position="104"/>
        <end position="133"/>
    </location>
</feature>
<evidence type="ECO:0000256" key="2">
    <source>
        <dbReference type="SAM" id="MobiDB-lite"/>
    </source>
</evidence>
<feature type="region of interest" description="Disordered" evidence="2">
    <location>
        <begin position="194"/>
        <end position="213"/>
    </location>
</feature>
<dbReference type="GO" id="GO:0003677">
    <property type="term" value="F:DNA binding"/>
    <property type="evidence" value="ECO:0007669"/>
    <property type="project" value="UniProtKB-KW"/>
</dbReference>
<organism evidence="4 5">
    <name type="scientific">Candolleomyces aberdarensis</name>
    <dbReference type="NCBI Taxonomy" id="2316362"/>
    <lineage>
        <taxon>Eukaryota</taxon>
        <taxon>Fungi</taxon>
        <taxon>Dikarya</taxon>
        <taxon>Basidiomycota</taxon>
        <taxon>Agaricomycotina</taxon>
        <taxon>Agaricomycetes</taxon>
        <taxon>Agaricomycetidae</taxon>
        <taxon>Agaricales</taxon>
        <taxon>Agaricineae</taxon>
        <taxon>Psathyrellaceae</taxon>
        <taxon>Candolleomyces</taxon>
    </lineage>
</organism>
<dbReference type="EMBL" id="SDEE01000422">
    <property type="protein sequence ID" value="RXW16593.1"/>
    <property type="molecule type" value="Genomic_DNA"/>
</dbReference>
<dbReference type="GO" id="GO:0005634">
    <property type="term" value="C:nucleus"/>
    <property type="evidence" value="ECO:0007669"/>
    <property type="project" value="TreeGrafter"/>
</dbReference>
<dbReference type="InterPro" id="IPR004875">
    <property type="entry name" value="DDE_SF_endonuclease_dom"/>
</dbReference>
<dbReference type="Pfam" id="PF03184">
    <property type="entry name" value="DDE_1"/>
    <property type="match status" value="1"/>
</dbReference>
<keyword evidence="1" id="KW-0238">DNA-binding</keyword>
<dbReference type="InterPro" id="IPR006600">
    <property type="entry name" value="HTH_CenpB_DNA-bd_dom"/>
</dbReference>
<dbReference type="PANTHER" id="PTHR19303:SF73">
    <property type="entry name" value="PROTEIN PDC2"/>
    <property type="match status" value="1"/>
</dbReference>
<dbReference type="SUPFAM" id="SSF46689">
    <property type="entry name" value="Homeodomain-like"/>
    <property type="match status" value="1"/>
</dbReference>